<protein>
    <submittedName>
        <fullName evidence="3">IRS-type PTB domain-containing protein</fullName>
    </submittedName>
</protein>
<name>A0A0N4UST0_ENTVE</name>
<dbReference type="STRING" id="51028.A0A0N4UST0"/>
<reference evidence="3" key="1">
    <citation type="submission" date="2017-02" db="UniProtKB">
        <authorList>
            <consortium name="WormBaseParasite"/>
        </authorList>
    </citation>
    <scope>IDENTIFICATION</scope>
</reference>
<dbReference type="WBParaSite" id="EVEC_0000020801-mRNA-1">
    <property type="protein sequence ID" value="EVEC_0000020801-mRNA-1"/>
    <property type="gene ID" value="EVEC_0000020801"/>
</dbReference>
<evidence type="ECO:0000313" key="3">
    <source>
        <dbReference type="WBParaSite" id="EVEC_0000020801-mRNA-1"/>
    </source>
</evidence>
<dbReference type="EMBL" id="UXUI01000091">
    <property type="protein sequence ID" value="VDD85002.1"/>
    <property type="molecule type" value="Genomic_DNA"/>
</dbReference>
<evidence type="ECO:0000313" key="2">
    <source>
        <dbReference type="Proteomes" id="UP000274131"/>
    </source>
</evidence>
<evidence type="ECO:0000313" key="1">
    <source>
        <dbReference type="EMBL" id="VDD85002.1"/>
    </source>
</evidence>
<sequence length="270" mass="30339">MSSAKKKRPVQECGQCGCFVLAKDFERHKDACGVETRISEVQLVEPNAVLVAFEQALEKWQEYLAPDVFGWVRQSSVLVNPETMLHLRVIPRQPCIYESNENKRLVLVWPCDMVSQFRVCAGSKTVGGLVRLFPAHKISEVKNVSLRPLGTFHNFYDTAHFRNYVNTFLSGSYLLPGGITQIPFYGILCRFLVGTSLTERMGNLTVSSHQDQVLRLAVGSNISIQGKGVAFEKEKLSFLDLGGNEKAKSDIFNYTVVPLQRLVPAIWWAL</sequence>
<dbReference type="AlphaFoldDB" id="A0A0N4UST0"/>
<accession>A0A0N4UST0</accession>
<proteinExistence type="predicted"/>
<organism evidence="3">
    <name type="scientific">Enterobius vermicularis</name>
    <name type="common">Human pinworm</name>
    <dbReference type="NCBI Taxonomy" id="51028"/>
    <lineage>
        <taxon>Eukaryota</taxon>
        <taxon>Metazoa</taxon>
        <taxon>Ecdysozoa</taxon>
        <taxon>Nematoda</taxon>
        <taxon>Chromadorea</taxon>
        <taxon>Rhabditida</taxon>
        <taxon>Spirurina</taxon>
        <taxon>Oxyuridomorpha</taxon>
        <taxon>Oxyuroidea</taxon>
        <taxon>Oxyuridae</taxon>
        <taxon>Enterobius</taxon>
    </lineage>
</organism>
<gene>
    <name evidence="1" type="ORF">EVEC_LOCUS145</name>
</gene>
<dbReference type="Proteomes" id="UP000274131">
    <property type="component" value="Unassembled WGS sequence"/>
</dbReference>
<keyword evidence="2" id="KW-1185">Reference proteome</keyword>
<reference evidence="1 2" key="2">
    <citation type="submission" date="2018-10" db="EMBL/GenBank/DDBJ databases">
        <authorList>
            <consortium name="Pathogen Informatics"/>
        </authorList>
    </citation>
    <scope>NUCLEOTIDE SEQUENCE [LARGE SCALE GENOMIC DNA]</scope>
</reference>